<keyword evidence="14" id="KW-1185">Reference proteome</keyword>
<comment type="caution">
    <text evidence="13">The sequence shown here is derived from an EMBL/GenBank/DDBJ whole genome shotgun (WGS) entry which is preliminary data.</text>
</comment>
<dbReference type="InterPro" id="IPR041492">
    <property type="entry name" value="HAD_2"/>
</dbReference>
<proteinExistence type="inferred from homology"/>
<evidence type="ECO:0000256" key="8">
    <source>
        <dbReference type="ARBA" id="ARBA00066578"/>
    </source>
</evidence>
<dbReference type="Gene3D" id="3.40.50.1000">
    <property type="entry name" value="HAD superfamily/HAD-like"/>
    <property type="match status" value="1"/>
</dbReference>
<dbReference type="SFLD" id="SFLDG01129">
    <property type="entry name" value="C1.5:_HAD__Beta-PGM__Phosphata"/>
    <property type="match status" value="1"/>
</dbReference>
<dbReference type="Pfam" id="PF13419">
    <property type="entry name" value="HAD_2"/>
    <property type="match status" value="1"/>
</dbReference>
<dbReference type="InterPro" id="IPR006439">
    <property type="entry name" value="HAD-SF_hydro_IA"/>
</dbReference>
<evidence type="ECO:0000313" key="14">
    <source>
        <dbReference type="Proteomes" id="UP000823561"/>
    </source>
</evidence>
<evidence type="ECO:0000256" key="10">
    <source>
        <dbReference type="ARBA" id="ARBA00075025"/>
    </source>
</evidence>
<evidence type="ECO:0000256" key="1">
    <source>
        <dbReference type="ARBA" id="ARBA00001946"/>
    </source>
</evidence>
<evidence type="ECO:0000256" key="9">
    <source>
        <dbReference type="ARBA" id="ARBA00070517"/>
    </source>
</evidence>
<keyword evidence="3" id="KW-0479">Metal-binding</keyword>
<evidence type="ECO:0000256" key="3">
    <source>
        <dbReference type="ARBA" id="ARBA00022723"/>
    </source>
</evidence>
<comment type="cofactor">
    <cofactor evidence="1">
        <name>Mg(2+)</name>
        <dbReference type="ChEBI" id="CHEBI:18420"/>
    </cofactor>
</comment>
<dbReference type="GO" id="GO:1990738">
    <property type="term" value="F:pseudouridine 5'-phosphatase activity"/>
    <property type="evidence" value="ECO:0007669"/>
    <property type="project" value="UniProtKB-EC"/>
</dbReference>
<evidence type="ECO:0000256" key="11">
    <source>
        <dbReference type="ARBA" id="ARBA00075873"/>
    </source>
</evidence>
<evidence type="ECO:0000256" key="12">
    <source>
        <dbReference type="ARBA" id="ARBA00083904"/>
    </source>
</evidence>
<comment type="similarity">
    <text evidence="2">Belongs to the HAD-like hydrolase superfamily. CbbY/CbbZ/Gph/YieH family.</text>
</comment>
<name>A0AAV6FME7_9TELE</name>
<dbReference type="EC" id="3.1.3.96" evidence="8"/>
<dbReference type="CDD" id="cd07529">
    <property type="entry name" value="HAD_AtGPP-like"/>
    <property type="match status" value="1"/>
</dbReference>
<keyword evidence="5" id="KW-0460">Magnesium</keyword>
<evidence type="ECO:0000313" key="13">
    <source>
        <dbReference type="EMBL" id="KAG5261566.1"/>
    </source>
</evidence>
<dbReference type="AlphaFoldDB" id="A0AAV6FME7"/>
<evidence type="ECO:0000256" key="5">
    <source>
        <dbReference type="ARBA" id="ARBA00022842"/>
    </source>
</evidence>
<evidence type="ECO:0000256" key="7">
    <source>
        <dbReference type="ARBA" id="ARBA00056605"/>
    </source>
</evidence>
<dbReference type="InterPro" id="IPR036412">
    <property type="entry name" value="HAD-like_sf"/>
</dbReference>
<dbReference type="InterPro" id="IPR045228">
    <property type="entry name" value="Gpp1/Gpp2-like"/>
</dbReference>
<dbReference type="FunFam" id="3.40.50.1000:FF:000055">
    <property type="entry name" value="Haloacid dehalogenase-like hydrolase family protein"/>
    <property type="match status" value="1"/>
</dbReference>
<dbReference type="SFLD" id="SFLDS00003">
    <property type="entry name" value="Haloacid_Dehalogenase"/>
    <property type="match status" value="1"/>
</dbReference>
<keyword evidence="4" id="KW-0378">Hydrolase</keyword>
<dbReference type="InterPro" id="IPR023214">
    <property type="entry name" value="HAD_sf"/>
</dbReference>
<evidence type="ECO:0000256" key="4">
    <source>
        <dbReference type="ARBA" id="ARBA00022801"/>
    </source>
</evidence>
<gene>
    <name evidence="13" type="ORF">AALO_G00285730</name>
</gene>
<accession>A0AAV6FME7</accession>
<dbReference type="SUPFAM" id="SSF56784">
    <property type="entry name" value="HAD-like"/>
    <property type="match status" value="1"/>
</dbReference>
<organism evidence="13 14">
    <name type="scientific">Alosa alosa</name>
    <name type="common">allis shad</name>
    <dbReference type="NCBI Taxonomy" id="278164"/>
    <lineage>
        <taxon>Eukaryota</taxon>
        <taxon>Metazoa</taxon>
        <taxon>Chordata</taxon>
        <taxon>Craniata</taxon>
        <taxon>Vertebrata</taxon>
        <taxon>Euteleostomi</taxon>
        <taxon>Actinopterygii</taxon>
        <taxon>Neopterygii</taxon>
        <taxon>Teleostei</taxon>
        <taxon>Clupei</taxon>
        <taxon>Clupeiformes</taxon>
        <taxon>Clupeoidei</taxon>
        <taxon>Clupeidae</taxon>
        <taxon>Alosa</taxon>
    </lineage>
</organism>
<dbReference type="Gene3D" id="1.10.150.240">
    <property type="entry name" value="Putative phosphatase, domain 2"/>
    <property type="match status" value="1"/>
</dbReference>
<dbReference type="GO" id="GO:0046872">
    <property type="term" value="F:metal ion binding"/>
    <property type="evidence" value="ECO:0007669"/>
    <property type="project" value="UniProtKB-KW"/>
</dbReference>
<protein>
    <recommendedName>
        <fullName evidence="9">Pseudouridine-5'-phosphatase</fullName>
        <ecNumber evidence="8">3.1.3.96</ecNumber>
    </recommendedName>
    <alternativeName>
        <fullName evidence="10">Haloacid dehalogenase-like hydrolase domain-containing protein 1</fullName>
    </alternativeName>
    <alternativeName>
        <fullName evidence="11">Haloacid dehalogenase-like hydrolase domain-containing protein 1A</fullName>
    </alternativeName>
    <alternativeName>
        <fullName evidence="12">Pseudouridine-5'-monophosphatase</fullName>
    </alternativeName>
</protein>
<sequence>MAMAATVSSYKPVTHVLFDMDGLLLDTERLYTVSFQEICDRYGKPYTWEVKSSVMGKKALDACRVIAESLELPLTPEELLQESRKIQENIFPSAALMPGAQKLVTHLHSHGVPIAVATSSAGVTFDMKTSQHKDFFSLFSHVVTGDDPEVKNGKPQPDSFLVCASRFHPVPKPEQCLVFEDAVNGVAAGVAAGMQVVMVPDERMNRALTQNATLVLSSLEDFRPELFSLPAYRTHS</sequence>
<dbReference type="EMBL" id="JADWDJ010000023">
    <property type="protein sequence ID" value="KAG5261566.1"/>
    <property type="molecule type" value="Genomic_DNA"/>
</dbReference>
<reference evidence="13" key="1">
    <citation type="submission" date="2020-10" db="EMBL/GenBank/DDBJ databases">
        <title>Chromosome-scale genome assembly of the Allis shad, Alosa alosa.</title>
        <authorList>
            <person name="Margot Z."/>
            <person name="Christophe K."/>
            <person name="Cabau C."/>
            <person name="Louis A."/>
            <person name="Berthelot C."/>
            <person name="Parey E."/>
            <person name="Roest Crollius H."/>
            <person name="Montfort J."/>
            <person name="Robinson-Rechavi M."/>
            <person name="Bucao C."/>
            <person name="Bouchez O."/>
            <person name="Gislard M."/>
            <person name="Lluch J."/>
            <person name="Milhes M."/>
            <person name="Lampietro C."/>
            <person name="Lopez Roques C."/>
            <person name="Donnadieu C."/>
            <person name="Braasch I."/>
            <person name="Desvignes T."/>
            <person name="Postlethwait J."/>
            <person name="Bobe J."/>
            <person name="Guiguen Y."/>
        </authorList>
    </citation>
    <scope>NUCLEOTIDE SEQUENCE</scope>
    <source>
        <strain evidence="13">M-15738</strain>
        <tissue evidence="13">Blood</tissue>
    </source>
</reference>
<dbReference type="Proteomes" id="UP000823561">
    <property type="component" value="Chromosome 23"/>
</dbReference>
<dbReference type="PANTHER" id="PTHR18901:SF38">
    <property type="entry name" value="PSEUDOURIDINE-5'-PHOSPHATASE"/>
    <property type="match status" value="1"/>
</dbReference>
<evidence type="ECO:0000256" key="2">
    <source>
        <dbReference type="ARBA" id="ARBA00006171"/>
    </source>
</evidence>
<dbReference type="PANTHER" id="PTHR18901">
    <property type="entry name" value="2-DEOXYGLUCOSE-6-PHOSPHATE PHOSPHATASE 2"/>
    <property type="match status" value="1"/>
</dbReference>
<dbReference type="InterPro" id="IPR023198">
    <property type="entry name" value="PGP-like_dom2"/>
</dbReference>
<dbReference type="FunFam" id="1.10.150.240:FF:000001">
    <property type="entry name" value="Haloacid dehalogenase-like hydrolase domain"/>
    <property type="match status" value="1"/>
</dbReference>
<evidence type="ECO:0000256" key="6">
    <source>
        <dbReference type="ARBA" id="ARBA00052504"/>
    </source>
</evidence>
<comment type="function">
    <text evidence="7">Dephosphorylates pseudouridine 5'-phosphate, a potential intermediate in rRNA degradation. Pseudouridine is then excreted intact in urine.</text>
</comment>
<comment type="catalytic activity">
    <reaction evidence="6">
        <text>psi-UMP + H2O = pseudouridine + phosphate</text>
        <dbReference type="Rhea" id="RHEA:10944"/>
        <dbReference type="ChEBI" id="CHEBI:15377"/>
        <dbReference type="ChEBI" id="CHEBI:17802"/>
        <dbReference type="ChEBI" id="CHEBI:43474"/>
        <dbReference type="ChEBI" id="CHEBI:58380"/>
        <dbReference type="EC" id="3.1.3.96"/>
    </reaction>
</comment>
<dbReference type="SFLD" id="SFLDG01135">
    <property type="entry name" value="C1.5.6:_HAD__Beta-PGM__Phospha"/>
    <property type="match status" value="1"/>
</dbReference>
<dbReference type="NCBIfam" id="TIGR01509">
    <property type="entry name" value="HAD-SF-IA-v3"/>
    <property type="match status" value="1"/>
</dbReference>